<dbReference type="Pfam" id="PF05481">
    <property type="entry name" value="Myco_19_kDa"/>
    <property type="match status" value="1"/>
</dbReference>
<evidence type="ECO:0000313" key="5">
    <source>
        <dbReference type="EMBL" id="MBH0778646.1"/>
    </source>
</evidence>
<dbReference type="EMBL" id="JADMLG010000008">
    <property type="protein sequence ID" value="MBH0778646.1"/>
    <property type="molecule type" value="Genomic_DNA"/>
</dbReference>
<accession>A0A931ICL5</accession>
<feature type="signal peptide" evidence="4">
    <location>
        <begin position="1"/>
        <end position="20"/>
    </location>
</feature>
<protein>
    <submittedName>
        <fullName evidence="5">Lipoprotein LpqH</fullName>
    </submittedName>
</protein>
<dbReference type="AlphaFoldDB" id="A0A931ICL5"/>
<comment type="caution">
    <text evidence="5">The sequence shown here is derived from an EMBL/GenBank/DDBJ whole genome shotgun (WGS) entry which is preliminary data.</text>
</comment>
<evidence type="ECO:0000256" key="4">
    <source>
        <dbReference type="SAM" id="SignalP"/>
    </source>
</evidence>
<feature type="region of interest" description="Disordered" evidence="3">
    <location>
        <begin position="32"/>
        <end position="55"/>
    </location>
</feature>
<feature type="chain" id="PRO_5039548760" evidence="4">
    <location>
        <begin position="21"/>
        <end position="181"/>
    </location>
</feature>
<dbReference type="InterPro" id="IPR008691">
    <property type="entry name" value="LpqH"/>
</dbReference>
<gene>
    <name evidence="5" type="ORF">IT779_20400</name>
</gene>
<keyword evidence="1" id="KW-1003">Cell membrane</keyword>
<keyword evidence="2" id="KW-0472">Membrane</keyword>
<evidence type="ECO:0000256" key="1">
    <source>
        <dbReference type="ARBA" id="ARBA00022475"/>
    </source>
</evidence>
<organism evidence="5 6">
    <name type="scientific">Nocardia bovistercoris</name>
    <dbReference type="NCBI Taxonomy" id="2785916"/>
    <lineage>
        <taxon>Bacteria</taxon>
        <taxon>Bacillati</taxon>
        <taxon>Actinomycetota</taxon>
        <taxon>Actinomycetes</taxon>
        <taxon>Mycobacteriales</taxon>
        <taxon>Nocardiaceae</taxon>
        <taxon>Nocardia</taxon>
    </lineage>
</organism>
<evidence type="ECO:0000256" key="2">
    <source>
        <dbReference type="ARBA" id="ARBA00023136"/>
    </source>
</evidence>
<sequence>MNTTSRFATAAVAATAAAFALFVTGCSDDSGSTATPASTPKASSQAATPAAAPGGKSAAAVDGKALDGKFDTTCAKQGNTLALALTDTANGTYGQLSVSATVVGDTVQAVGIAGSKGGSNGLPYAVGYGNGQPGGSAKLVKDGNTFKVTGEGVGAPDMTNPLAGPSTAKFDITFACSTIVG</sequence>
<proteinExistence type="predicted"/>
<dbReference type="RefSeq" id="WP_196150960.1">
    <property type="nucleotide sequence ID" value="NZ_JADMLG010000008.1"/>
</dbReference>
<reference evidence="5" key="1">
    <citation type="submission" date="2020-11" db="EMBL/GenBank/DDBJ databases">
        <title>Nocardia NEAU-351.nov., a novel actinomycete isolated from the cow dung.</title>
        <authorList>
            <person name="Zhang X."/>
        </authorList>
    </citation>
    <scope>NUCLEOTIDE SEQUENCE</scope>
    <source>
        <strain evidence="5">NEAU-351</strain>
    </source>
</reference>
<dbReference type="GO" id="GO:0016020">
    <property type="term" value="C:membrane"/>
    <property type="evidence" value="ECO:0007669"/>
    <property type="project" value="InterPro"/>
</dbReference>
<evidence type="ECO:0000256" key="3">
    <source>
        <dbReference type="SAM" id="MobiDB-lite"/>
    </source>
</evidence>
<dbReference type="PROSITE" id="PS51257">
    <property type="entry name" value="PROKAR_LIPOPROTEIN"/>
    <property type="match status" value="1"/>
</dbReference>
<name>A0A931ICL5_9NOCA</name>
<dbReference type="Proteomes" id="UP000655751">
    <property type="component" value="Unassembled WGS sequence"/>
</dbReference>
<keyword evidence="6" id="KW-1185">Reference proteome</keyword>
<keyword evidence="4" id="KW-0732">Signal</keyword>
<evidence type="ECO:0000313" key="6">
    <source>
        <dbReference type="Proteomes" id="UP000655751"/>
    </source>
</evidence>
<keyword evidence="5" id="KW-0449">Lipoprotein</keyword>